<dbReference type="AlphaFoldDB" id="A0A1G9TI65"/>
<feature type="transmembrane region" description="Helical" evidence="1">
    <location>
        <begin position="244"/>
        <end position="266"/>
    </location>
</feature>
<dbReference type="RefSeq" id="WP_091770373.1">
    <property type="nucleotide sequence ID" value="NZ_FNHG01000012.1"/>
</dbReference>
<keyword evidence="1" id="KW-0472">Membrane</keyword>
<keyword evidence="1" id="KW-1133">Transmembrane helix</keyword>
<dbReference type="GO" id="GO:0016740">
    <property type="term" value="F:transferase activity"/>
    <property type="evidence" value="ECO:0007669"/>
    <property type="project" value="UniProtKB-KW"/>
</dbReference>
<dbReference type="OrthoDB" id="6116224at2"/>
<dbReference type="Proteomes" id="UP000199759">
    <property type="component" value="Unassembled WGS sequence"/>
</dbReference>
<evidence type="ECO:0000256" key="1">
    <source>
        <dbReference type="SAM" id="Phobius"/>
    </source>
</evidence>
<proteinExistence type="predicted"/>
<keyword evidence="4" id="KW-1185">Reference proteome</keyword>
<keyword evidence="3" id="KW-0808">Transferase</keyword>
<dbReference type="EMBL" id="FNHG01000012">
    <property type="protein sequence ID" value="SDM47411.1"/>
    <property type="molecule type" value="Genomic_DNA"/>
</dbReference>
<organism evidence="3 4">
    <name type="scientific">Maricaulis salignorans</name>
    <dbReference type="NCBI Taxonomy" id="144026"/>
    <lineage>
        <taxon>Bacteria</taxon>
        <taxon>Pseudomonadati</taxon>
        <taxon>Pseudomonadota</taxon>
        <taxon>Alphaproteobacteria</taxon>
        <taxon>Maricaulales</taxon>
        <taxon>Maricaulaceae</taxon>
        <taxon>Maricaulis</taxon>
    </lineage>
</organism>
<dbReference type="PANTHER" id="PTHR43685">
    <property type="entry name" value="GLYCOSYLTRANSFERASE"/>
    <property type="match status" value="1"/>
</dbReference>
<dbReference type="SUPFAM" id="SSF53448">
    <property type="entry name" value="Nucleotide-diphospho-sugar transferases"/>
    <property type="match status" value="1"/>
</dbReference>
<dbReference type="Pfam" id="PF00535">
    <property type="entry name" value="Glycos_transf_2"/>
    <property type="match status" value="1"/>
</dbReference>
<evidence type="ECO:0000313" key="3">
    <source>
        <dbReference type="EMBL" id="SDM47411.1"/>
    </source>
</evidence>
<protein>
    <submittedName>
        <fullName evidence="3">Glycosyl transferase family 2</fullName>
    </submittedName>
</protein>
<evidence type="ECO:0000313" key="4">
    <source>
        <dbReference type="Proteomes" id="UP000199759"/>
    </source>
</evidence>
<dbReference type="Gene3D" id="3.90.550.10">
    <property type="entry name" value="Spore Coat Polysaccharide Biosynthesis Protein SpsA, Chain A"/>
    <property type="match status" value="1"/>
</dbReference>
<reference evidence="3 4" key="1">
    <citation type="submission" date="2016-10" db="EMBL/GenBank/DDBJ databases">
        <authorList>
            <person name="de Groot N.N."/>
        </authorList>
    </citation>
    <scope>NUCLEOTIDE SEQUENCE [LARGE SCALE GENOMIC DNA]</scope>
    <source>
        <strain evidence="3 4">DSM 16077</strain>
    </source>
</reference>
<accession>A0A1G9TI65</accession>
<name>A0A1G9TI65_9PROT</name>
<keyword evidence="1" id="KW-0812">Transmembrane</keyword>
<gene>
    <name evidence="3" type="ORF">SAMN04488568_11213</name>
</gene>
<sequence length="314" mass="33160">MSISVMIPTFRRPEGLRVAVQSVLAQSHRPDEIIIVDNSPEASARAIAANANAVARCPVIYVHEPRPGVSNARNAGFAAASGRYIALLDDDEVASVDWLGALLETARTLDAQVVFGPLRAEVNAPASLPGQLATRLYSRTGPAADSLLDEPFGSGNSLIDRDAFKLPDQPFDPALNQIGGEDDAFFALLAAQGARFGWSSRAKAVEVVGESRTNWSHLLSRSFAFGQGATQNCARPDAVDRAGIAFWMAVGLAQILAFAPLALLSLPVRRALAVKALDKAVQGAGKVLWFRGLEPKFYGQANTASAQDPGSAAA</sequence>
<dbReference type="InterPro" id="IPR001173">
    <property type="entry name" value="Glyco_trans_2-like"/>
</dbReference>
<feature type="domain" description="Glycosyltransferase 2-like" evidence="2">
    <location>
        <begin position="4"/>
        <end position="164"/>
    </location>
</feature>
<evidence type="ECO:0000259" key="2">
    <source>
        <dbReference type="Pfam" id="PF00535"/>
    </source>
</evidence>
<dbReference type="InterPro" id="IPR050834">
    <property type="entry name" value="Glycosyltransf_2"/>
</dbReference>
<dbReference type="PANTHER" id="PTHR43685:SF11">
    <property type="entry name" value="GLYCOSYLTRANSFERASE TAGX-RELATED"/>
    <property type="match status" value="1"/>
</dbReference>
<dbReference type="InterPro" id="IPR029044">
    <property type="entry name" value="Nucleotide-diphossugar_trans"/>
</dbReference>
<dbReference type="CDD" id="cd00761">
    <property type="entry name" value="Glyco_tranf_GTA_type"/>
    <property type="match status" value="1"/>
</dbReference>
<dbReference type="STRING" id="144026.SAMN04488568_11213"/>